<evidence type="ECO:0000256" key="1">
    <source>
        <dbReference type="SAM" id="MobiDB-lite"/>
    </source>
</evidence>
<evidence type="ECO:0000313" key="4">
    <source>
        <dbReference type="Proteomes" id="UP000244727"/>
    </source>
</evidence>
<feature type="domain" description="DUF7308" evidence="2">
    <location>
        <begin position="267"/>
        <end position="467"/>
    </location>
</feature>
<name>A0A2R4X1X5_9EURY</name>
<evidence type="ECO:0000259" key="2">
    <source>
        <dbReference type="Pfam" id="PF23985"/>
    </source>
</evidence>
<dbReference type="Pfam" id="PF23985">
    <property type="entry name" value="DUF7308"/>
    <property type="match status" value="1"/>
</dbReference>
<dbReference type="Pfam" id="PF23960">
    <property type="entry name" value="DUF7289"/>
    <property type="match status" value="1"/>
</dbReference>
<dbReference type="EMBL" id="CP028858">
    <property type="protein sequence ID" value="AWB27800.1"/>
    <property type="molecule type" value="Genomic_DNA"/>
</dbReference>
<gene>
    <name evidence="3" type="ORF">HARCEL1_08790</name>
</gene>
<feature type="region of interest" description="Disordered" evidence="1">
    <location>
        <begin position="170"/>
        <end position="191"/>
    </location>
</feature>
<organism evidence="3 4">
    <name type="scientific">Halococcoides cellulosivorans</name>
    <dbReference type="NCBI Taxonomy" id="1679096"/>
    <lineage>
        <taxon>Archaea</taxon>
        <taxon>Methanobacteriati</taxon>
        <taxon>Methanobacteriota</taxon>
        <taxon>Stenosarchaea group</taxon>
        <taxon>Halobacteria</taxon>
        <taxon>Halobacteriales</taxon>
        <taxon>Haloarculaceae</taxon>
        <taxon>Halococcoides</taxon>
    </lineage>
</organism>
<dbReference type="AlphaFoldDB" id="A0A2R4X1X5"/>
<protein>
    <recommendedName>
        <fullName evidence="2">DUF7308 domain-containing protein</fullName>
    </recommendedName>
</protein>
<dbReference type="KEGG" id="harc:HARCEL1_08790"/>
<keyword evidence="4" id="KW-1185">Reference proteome</keyword>
<dbReference type="GeneID" id="36512599"/>
<dbReference type="RefSeq" id="WP_108382507.1">
    <property type="nucleotide sequence ID" value="NZ_CP028858.1"/>
</dbReference>
<dbReference type="Proteomes" id="UP000244727">
    <property type="component" value="Chromosome"/>
</dbReference>
<sequence>MRGQASVLGIVALFALMMVSATIVAAVGAAAITESRDQSADQQAIREMQSLQTQIGEAASGQPRGSFDGASTEEMRVAPERGWIRVTHHDYSGSGATEVVANESLGEVVYERGETTLAYQAGGLWRLESDGTSHMVAKPALEYRDATMSVPMLSVDEGPLQSSSAVAFEKTSERQVFPNETGPTAGDEVGAPYDATDGSYANPLYNGTLTVTVQSRFDDAWAEYFRSSTGGTVTRTPAKNLVSVTMETPSRPVGDFEMPLEGGEIRMDGLSNEHPLDEYTVQLQPDGDYANLHWGMYVHNGSEKFEIHFQSTSPGKCKHGNYEGDLYMTVFYQNATTHEEWHTKAIDPDTHEDLSIDCSSRTLTLNALADEDLYYENIENIPGTSSAGNKWIFGDEITDTYITGPTTSFEAHDVDRGQYDRGDKERAAFVVNHYFGLLNGSANLTVTDGPGSSSRVDEAASRGRISYPIETGPQFLHYLHVTARDVVVDVRG</sequence>
<accession>A0A2R4X1X5</accession>
<dbReference type="InterPro" id="IPR055732">
    <property type="entry name" value="DUF7308"/>
</dbReference>
<evidence type="ECO:0000313" key="3">
    <source>
        <dbReference type="EMBL" id="AWB27800.1"/>
    </source>
</evidence>
<reference evidence="3 4" key="1">
    <citation type="submission" date="2018-04" db="EMBL/GenBank/DDBJ databases">
        <title>Halococcoides cellulosivorans gen. nov., sp. nov., an extremely halophilic cellulose-utilizing haloarchaeon from hypersaline lakes.</title>
        <authorList>
            <person name="Sorokin D.Y."/>
            <person name="Toshchakov S.V."/>
            <person name="Samarov N.I."/>
            <person name="Korzhenkov A."/>
            <person name="Kublanov I.V."/>
        </authorList>
    </citation>
    <scope>NUCLEOTIDE SEQUENCE [LARGE SCALE GENOMIC DNA]</scope>
    <source>
        <strain evidence="3 4">HArcel1</strain>
    </source>
</reference>
<proteinExistence type="predicted"/>
<dbReference type="InterPro" id="IPR055713">
    <property type="entry name" value="DUF7289"/>
</dbReference>